<keyword evidence="4 6" id="KW-1133">Transmembrane helix</keyword>
<evidence type="ECO:0000256" key="5">
    <source>
        <dbReference type="ARBA" id="ARBA00023136"/>
    </source>
</evidence>
<dbReference type="OrthoDB" id="442680at2759"/>
<evidence type="ECO:0000256" key="1">
    <source>
        <dbReference type="ARBA" id="ARBA00004141"/>
    </source>
</evidence>
<dbReference type="GO" id="GO:0032472">
    <property type="term" value="P:Golgi calcium ion transport"/>
    <property type="evidence" value="ECO:0007669"/>
    <property type="project" value="TreeGrafter"/>
</dbReference>
<dbReference type="PROSITE" id="PS01214">
    <property type="entry name" value="UPF0016"/>
    <property type="match status" value="1"/>
</dbReference>
<keyword evidence="3 6" id="KW-0812">Transmembrane</keyword>
<dbReference type="PANTHER" id="PTHR12608">
    <property type="entry name" value="TRANSMEMBRANE PROTEIN HTP-1 RELATED"/>
    <property type="match status" value="1"/>
</dbReference>
<feature type="chain" id="PRO_5040540494" description="GDT1 family protein" evidence="6">
    <location>
        <begin position="24"/>
        <end position="327"/>
    </location>
</feature>
<dbReference type="GO" id="GO:0032468">
    <property type="term" value="P:Golgi calcium ion homeostasis"/>
    <property type="evidence" value="ECO:0007669"/>
    <property type="project" value="TreeGrafter"/>
</dbReference>
<feature type="signal peptide" evidence="6">
    <location>
        <begin position="1"/>
        <end position="23"/>
    </location>
</feature>
<dbReference type="InterPro" id="IPR001727">
    <property type="entry name" value="GDT1-like"/>
</dbReference>
<keyword evidence="6" id="KW-0732">Signal</keyword>
<comment type="subcellular location">
    <subcellularLocation>
        <location evidence="1 6">Membrane</location>
        <topology evidence="1 6">Multi-pass membrane protein</topology>
    </subcellularLocation>
</comment>
<gene>
    <name evidence="7" type="ORF">HOLleu_29997</name>
</gene>
<evidence type="ECO:0000256" key="4">
    <source>
        <dbReference type="ARBA" id="ARBA00022989"/>
    </source>
</evidence>
<dbReference type="GO" id="GO:0015085">
    <property type="term" value="F:calcium ion transmembrane transporter activity"/>
    <property type="evidence" value="ECO:0007669"/>
    <property type="project" value="TreeGrafter"/>
</dbReference>
<evidence type="ECO:0000313" key="8">
    <source>
        <dbReference type="Proteomes" id="UP001152320"/>
    </source>
</evidence>
<feature type="transmembrane region" description="Helical" evidence="6">
    <location>
        <begin position="234"/>
        <end position="252"/>
    </location>
</feature>
<feature type="transmembrane region" description="Helical" evidence="6">
    <location>
        <begin position="145"/>
        <end position="163"/>
    </location>
</feature>
<evidence type="ECO:0000256" key="6">
    <source>
        <dbReference type="RuleBase" id="RU365102"/>
    </source>
</evidence>
<feature type="transmembrane region" description="Helical" evidence="6">
    <location>
        <begin position="272"/>
        <end position="293"/>
    </location>
</feature>
<dbReference type="PANTHER" id="PTHR12608:SF1">
    <property type="entry name" value="TRANSMEMBRANE PROTEIN 165"/>
    <property type="match status" value="1"/>
</dbReference>
<proteinExistence type="inferred from homology"/>
<feature type="transmembrane region" description="Helical" evidence="6">
    <location>
        <begin position="76"/>
        <end position="94"/>
    </location>
</feature>
<dbReference type="GO" id="GO:0005384">
    <property type="term" value="F:manganese ion transmembrane transporter activity"/>
    <property type="evidence" value="ECO:0007669"/>
    <property type="project" value="TreeGrafter"/>
</dbReference>
<reference evidence="7" key="1">
    <citation type="submission" date="2021-10" db="EMBL/GenBank/DDBJ databases">
        <title>Tropical sea cucumber genome reveals ecological adaptation and Cuvierian tubules defense mechanism.</title>
        <authorList>
            <person name="Chen T."/>
        </authorList>
    </citation>
    <scope>NUCLEOTIDE SEQUENCE</scope>
    <source>
        <strain evidence="7">Nanhai2018</strain>
        <tissue evidence="7">Muscle</tissue>
    </source>
</reference>
<keyword evidence="5 6" id="KW-0472">Membrane</keyword>
<evidence type="ECO:0000256" key="2">
    <source>
        <dbReference type="ARBA" id="ARBA00009190"/>
    </source>
</evidence>
<comment type="caution">
    <text evidence="7">The sequence shown here is derived from an EMBL/GenBank/DDBJ whole genome shotgun (WGS) entry which is preliminary data.</text>
</comment>
<comment type="similarity">
    <text evidence="2 6">Belongs to the GDT1 family.</text>
</comment>
<feature type="transmembrane region" description="Helical" evidence="6">
    <location>
        <begin position="305"/>
        <end position="325"/>
    </location>
</feature>
<protein>
    <recommendedName>
        <fullName evidence="6">GDT1 family protein</fullName>
    </recommendedName>
</protein>
<evidence type="ECO:0000256" key="3">
    <source>
        <dbReference type="ARBA" id="ARBA00022692"/>
    </source>
</evidence>
<evidence type="ECO:0000313" key="7">
    <source>
        <dbReference type="EMBL" id="KAJ8027907.1"/>
    </source>
</evidence>
<dbReference type="Pfam" id="PF01169">
    <property type="entry name" value="GDT1"/>
    <property type="match status" value="2"/>
</dbReference>
<dbReference type="GO" id="GO:0016020">
    <property type="term" value="C:membrane"/>
    <property type="evidence" value="ECO:0007669"/>
    <property type="project" value="UniProtKB-SubCell"/>
</dbReference>
<dbReference type="Proteomes" id="UP001152320">
    <property type="component" value="Chromosome 15"/>
</dbReference>
<accession>A0A9Q1BJP8</accession>
<feature type="transmembrane region" description="Helical" evidence="6">
    <location>
        <begin position="115"/>
        <end position="139"/>
    </location>
</feature>
<dbReference type="InterPro" id="IPR049555">
    <property type="entry name" value="GDT1-like_CS"/>
</dbReference>
<organism evidence="7 8">
    <name type="scientific">Holothuria leucospilota</name>
    <name type="common">Black long sea cucumber</name>
    <name type="synonym">Mertensiothuria leucospilota</name>
    <dbReference type="NCBI Taxonomy" id="206669"/>
    <lineage>
        <taxon>Eukaryota</taxon>
        <taxon>Metazoa</taxon>
        <taxon>Echinodermata</taxon>
        <taxon>Eleutherozoa</taxon>
        <taxon>Echinozoa</taxon>
        <taxon>Holothuroidea</taxon>
        <taxon>Aspidochirotacea</taxon>
        <taxon>Aspidochirotida</taxon>
        <taxon>Holothuriidae</taxon>
        <taxon>Holothuria</taxon>
    </lineage>
</organism>
<keyword evidence="8" id="KW-1185">Reference proteome</keyword>
<dbReference type="GO" id="GO:0005794">
    <property type="term" value="C:Golgi apparatus"/>
    <property type="evidence" value="ECO:0007669"/>
    <property type="project" value="TreeGrafter"/>
</dbReference>
<dbReference type="AlphaFoldDB" id="A0A9Q1BJP8"/>
<dbReference type="EMBL" id="JAIZAY010000015">
    <property type="protein sequence ID" value="KAJ8027907.1"/>
    <property type="molecule type" value="Genomic_DNA"/>
</dbReference>
<sequence>MKIFYYSTVLVFILSVWTVCISGENYPKEEEGIKGDQENVDVKIDVLDDKQQDNGIEAEKIKDVQNIETKPESESGVNLGFVHAFVASFTVIIVSELGDKTFFIAAIMAMRHMRLTVFGGAMGALSLMTVLSALVGFATTVIPKVYTYYVSSALFIIFGLRMLREGWYMSPDEGQEELEEVQADLKRKDEEQTNNRIIQENHILEKPMEKEAKLTLSQDVESGIIRGGRIRYRCFGLLSPIFLQAFTLTFLAEWGDRSQIATIVLAAREDVTGVTLGGIIGHSICTALAVIGGRMVAQRISARTVTLLGGVVFLLFGFSAFFFSADT</sequence>
<name>A0A9Q1BJP8_HOLLE</name>